<reference evidence="1 2" key="1">
    <citation type="submission" date="2020-08" db="EMBL/GenBank/DDBJ databases">
        <title>Genomic Encyclopedia of Type Strains, Phase IV (KMG-IV): sequencing the most valuable type-strain genomes for metagenomic binning, comparative biology and taxonomic classification.</title>
        <authorList>
            <person name="Goeker M."/>
        </authorList>
    </citation>
    <scope>NUCLEOTIDE SEQUENCE [LARGE SCALE GENOMIC DNA]</scope>
    <source>
        <strain evidence="1 2">DSM 100774</strain>
    </source>
</reference>
<protein>
    <submittedName>
        <fullName evidence="1">Uncharacterized protein</fullName>
    </submittedName>
</protein>
<sequence>MLLSVNLGYLMICYDVFYQDNGNLQGRMVSFFFACSFRIE</sequence>
<comment type="caution">
    <text evidence="1">The sequence shown here is derived from an EMBL/GenBank/DDBJ whole genome shotgun (WGS) entry which is preliminary data.</text>
</comment>
<dbReference type="EMBL" id="JACIEF010000002">
    <property type="protein sequence ID" value="MBB4108580.1"/>
    <property type="molecule type" value="Genomic_DNA"/>
</dbReference>
<gene>
    <name evidence="1" type="ORF">GGQ60_002561</name>
</gene>
<accession>A0A7W6KBF2</accession>
<dbReference type="AlphaFoldDB" id="A0A7W6KBF2"/>
<organism evidence="1 2">
    <name type="scientific">Pedobacter zeae</name>
    <dbReference type="NCBI Taxonomy" id="1737356"/>
    <lineage>
        <taxon>Bacteria</taxon>
        <taxon>Pseudomonadati</taxon>
        <taxon>Bacteroidota</taxon>
        <taxon>Sphingobacteriia</taxon>
        <taxon>Sphingobacteriales</taxon>
        <taxon>Sphingobacteriaceae</taxon>
        <taxon>Pedobacter</taxon>
    </lineage>
</organism>
<proteinExistence type="predicted"/>
<name>A0A7W6KBF2_9SPHI</name>
<evidence type="ECO:0000313" key="2">
    <source>
        <dbReference type="Proteomes" id="UP000532273"/>
    </source>
</evidence>
<evidence type="ECO:0000313" key="1">
    <source>
        <dbReference type="EMBL" id="MBB4108580.1"/>
    </source>
</evidence>
<dbReference type="Proteomes" id="UP000532273">
    <property type="component" value="Unassembled WGS sequence"/>
</dbReference>